<dbReference type="EMBL" id="BOPG01000013">
    <property type="protein sequence ID" value="GIJ55080.1"/>
    <property type="molecule type" value="Genomic_DNA"/>
</dbReference>
<evidence type="ECO:0000313" key="3">
    <source>
        <dbReference type="Proteomes" id="UP000612585"/>
    </source>
</evidence>
<sequence>MLAAVATAGGLIFVPSAAAWATQAAPEPPAEPLPHHDVTQVTPEELVPPDGLDPGGCGSTVWPHNEILGFPTPYEGDGKQRNFSYDDTFYSRVETWFQFFRANTPIAVGPPFEIWCWGVFVDKGDCGDSFHKVGRAFDISRIYATDPATGIKSQVFNSRHDIWKSWTGSAFTTANRQYWTTAASLNYHFQHMLTYPWRADHDNHIHFDNGVSGSGNSSFNRASAQIFSAQATLNAIWGEALVVDGSWGPKSIAAAGRALGRIGVSGTLDTQSNWLAFNRASLRFGSGTQTY</sequence>
<evidence type="ECO:0008006" key="4">
    <source>
        <dbReference type="Google" id="ProtNLM"/>
    </source>
</evidence>
<dbReference type="Proteomes" id="UP000612585">
    <property type="component" value="Unassembled WGS sequence"/>
</dbReference>
<gene>
    <name evidence="2" type="ORF">Vau01_025960</name>
</gene>
<evidence type="ECO:0000256" key="1">
    <source>
        <dbReference type="SAM" id="SignalP"/>
    </source>
</evidence>
<comment type="caution">
    <text evidence="2">The sequence shown here is derived from an EMBL/GenBank/DDBJ whole genome shotgun (WGS) entry which is preliminary data.</text>
</comment>
<reference evidence="2" key="1">
    <citation type="submission" date="2021-01" db="EMBL/GenBank/DDBJ databases">
        <title>Whole genome shotgun sequence of Virgisporangium aurantiacum NBRC 16421.</title>
        <authorList>
            <person name="Komaki H."/>
            <person name="Tamura T."/>
        </authorList>
    </citation>
    <scope>NUCLEOTIDE SEQUENCE</scope>
    <source>
        <strain evidence="2">NBRC 16421</strain>
    </source>
</reference>
<accession>A0A8J3Z4E1</accession>
<keyword evidence="3" id="KW-1185">Reference proteome</keyword>
<evidence type="ECO:0000313" key="2">
    <source>
        <dbReference type="EMBL" id="GIJ55080.1"/>
    </source>
</evidence>
<name>A0A8J3Z4E1_9ACTN</name>
<protein>
    <recommendedName>
        <fullName evidence="4">Extensin-like C-terminal domain-containing protein</fullName>
    </recommendedName>
</protein>
<feature type="chain" id="PRO_5039145669" description="Extensin-like C-terminal domain-containing protein" evidence="1">
    <location>
        <begin position="22"/>
        <end position="291"/>
    </location>
</feature>
<dbReference type="AlphaFoldDB" id="A0A8J3Z4E1"/>
<organism evidence="2 3">
    <name type="scientific">Virgisporangium aurantiacum</name>
    <dbReference type="NCBI Taxonomy" id="175570"/>
    <lineage>
        <taxon>Bacteria</taxon>
        <taxon>Bacillati</taxon>
        <taxon>Actinomycetota</taxon>
        <taxon>Actinomycetes</taxon>
        <taxon>Micromonosporales</taxon>
        <taxon>Micromonosporaceae</taxon>
        <taxon>Virgisporangium</taxon>
    </lineage>
</organism>
<proteinExistence type="predicted"/>
<feature type="signal peptide" evidence="1">
    <location>
        <begin position="1"/>
        <end position="21"/>
    </location>
</feature>
<keyword evidence="1" id="KW-0732">Signal</keyword>